<organism evidence="1 2">
    <name type="scientific">Hermetia illucens</name>
    <name type="common">Black soldier fly</name>
    <dbReference type="NCBI Taxonomy" id="343691"/>
    <lineage>
        <taxon>Eukaryota</taxon>
        <taxon>Metazoa</taxon>
        <taxon>Ecdysozoa</taxon>
        <taxon>Arthropoda</taxon>
        <taxon>Hexapoda</taxon>
        <taxon>Insecta</taxon>
        <taxon>Pterygota</taxon>
        <taxon>Neoptera</taxon>
        <taxon>Endopterygota</taxon>
        <taxon>Diptera</taxon>
        <taxon>Brachycera</taxon>
        <taxon>Stratiomyomorpha</taxon>
        <taxon>Stratiomyidae</taxon>
        <taxon>Hermetiinae</taxon>
        <taxon>Hermetia</taxon>
    </lineage>
</organism>
<evidence type="ECO:0000313" key="1">
    <source>
        <dbReference type="EMBL" id="CAD7080217.1"/>
    </source>
</evidence>
<dbReference type="EMBL" id="LR899009">
    <property type="protein sequence ID" value="CAD7080217.1"/>
    <property type="molecule type" value="Genomic_DNA"/>
</dbReference>
<dbReference type="Proteomes" id="UP000594454">
    <property type="component" value="Chromosome 1"/>
</dbReference>
<accession>A0A7R8UGN4</accession>
<proteinExistence type="predicted"/>
<sequence>MTSTTSRRNSVVSTPRCRHQPHVDKVYALKMDLISLPPCTRHQKTSTTKMPDQQTPLSQTSVPAIKISTTFLTTCLFALAYLQQFMGVLSPRKCSI</sequence>
<dbReference type="InParanoid" id="A0A7R8UGN4"/>
<reference evidence="1 2" key="1">
    <citation type="submission" date="2020-11" db="EMBL/GenBank/DDBJ databases">
        <authorList>
            <person name="Wallbank WR R."/>
            <person name="Pardo Diaz C."/>
            <person name="Kozak K."/>
            <person name="Martin S."/>
            <person name="Jiggins C."/>
            <person name="Moest M."/>
            <person name="Warren A I."/>
            <person name="Generalovic N T."/>
            <person name="Byers J.R.P. K."/>
            <person name="Montejo-Kovacevich G."/>
            <person name="Yen C E."/>
        </authorList>
    </citation>
    <scope>NUCLEOTIDE SEQUENCE [LARGE SCALE GENOMIC DNA]</scope>
</reference>
<keyword evidence="2" id="KW-1185">Reference proteome</keyword>
<name>A0A7R8UGN4_HERIL</name>
<protein>
    <submittedName>
        <fullName evidence="1">Uncharacterized protein</fullName>
    </submittedName>
</protein>
<dbReference type="AlphaFoldDB" id="A0A7R8UGN4"/>
<gene>
    <name evidence="1" type="ORF">HERILL_LOCUS3383</name>
</gene>
<evidence type="ECO:0000313" key="2">
    <source>
        <dbReference type="Proteomes" id="UP000594454"/>
    </source>
</evidence>